<gene>
    <name evidence="8" type="ORF">BJY26_000360</name>
</gene>
<keyword evidence="5 7" id="KW-1133">Transmembrane helix</keyword>
<feature type="transmembrane region" description="Helical" evidence="7">
    <location>
        <begin position="34"/>
        <end position="55"/>
    </location>
</feature>
<dbReference type="EMBL" id="JACBZP010000001">
    <property type="protein sequence ID" value="NYI66054.1"/>
    <property type="molecule type" value="Genomic_DNA"/>
</dbReference>
<comment type="caution">
    <text evidence="8">The sequence shown here is derived from an EMBL/GenBank/DDBJ whole genome shotgun (WGS) entry which is preliminary data.</text>
</comment>
<dbReference type="GO" id="GO:0016020">
    <property type="term" value="C:membrane"/>
    <property type="evidence" value="ECO:0007669"/>
    <property type="project" value="UniProtKB-SubCell"/>
</dbReference>
<evidence type="ECO:0000256" key="6">
    <source>
        <dbReference type="ARBA" id="ARBA00023136"/>
    </source>
</evidence>
<evidence type="ECO:0000256" key="4">
    <source>
        <dbReference type="ARBA" id="ARBA00022692"/>
    </source>
</evidence>
<reference evidence="8 9" key="1">
    <citation type="submission" date="2020-07" db="EMBL/GenBank/DDBJ databases">
        <title>Sequencing the genomes of 1000 actinobacteria strains.</title>
        <authorList>
            <person name="Klenk H.-P."/>
        </authorList>
    </citation>
    <scope>NUCLEOTIDE SEQUENCE [LARGE SCALE GENOMIC DNA]</scope>
    <source>
        <strain evidence="8 9">DSM 26341</strain>
    </source>
</reference>
<feature type="transmembrane region" description="Helical" evidence="7">
    <location>
        <begin position="224"/>
        <end position="247"/>
    </location>
</feature>
<feature type="transmembrane region" description="Helical" evidence="7">
    <location>
        <begin position="164"/>
        <end position="180"/>
    </location>
</feature>
<dbReference type="PANTHER" id="PTHR36838">
    <property type="entry name" value="AUXIN EFFLUX CARRIER FAMILY PROTEIN"/>
    <property type="match status" value="1"/>
</dbReference>
<feature type="transmembrane region" description="Helical" evidence="7">
    <location>
        <begin position="285"/>
        <end position="305"/>
    </location>
</feature>
<protein>
    <recommendedName>
        <fullName evidence="10">AEC family transporter</fullName>
    </recommendedName>
</protein>
<keyword evidence="3" id="KW-1003">Cell membrane</keyword>
<proteinExistence type="predicted"/>
<comment type="subcellular location">
    <subcellularLocation>
        <location evidence="1">Membrane</location>
        <topology evidence="1">Multi-pass membrane protein</topology>
    </subcellularLocation>
</comment>
<evidence type="ECO:0000256" key="3">
    <source>
        <dbReference type="ARBA" id="ARBA00022475"/>
    </source>
</evidence>
<feature type="transmembrane region" description="Helical" evidence="7">
    <location>
        <begin position="123"/>
        <end position="143"/>
    </location>
</feature>
<sequence>MGGVLTGFSIIAFVIAVGYVIERFQICGPRARPVFNRTAFFVTNPALLFTVLAGADLHAAFSTVIRTSLISAVLSAAIFVGVSRLFFRRKAAETTIGALASSYVNANNIGIPVASYVLGDATYVAPVLLLQLIVFAPTALTVLDMTTRASVSLRAILTQPFRNPMIIASAVGVVVSLTGVHLPDPVFEPFKLLGGAAVPLVLMAFGMSLSGSKPLKAGSGRKEILTAAALKSVGMPAIAFVSGHFLFGASGHLLFVMVVLAALPGAQNIYNFADTYSRGQTIARDSILLTTIAAVPVLIVIAAFLA</sequence>
<dbReference type="InterPro" id="IPR004776">
    <property type="entry name" value="Mem_transp_PIN-like"/>
</dbReference>
<dbReference type="GO" id="GO:0055085">
    <property type="term" value="P:transmembrane transport"/>
    <property type="evidence" value="ECO:0007669"/>
    <property type="project" value="InterPro"/>
</dbReference>
<evidence type="ECO:0000256" key="2">
    <source>
        <dbReference type="ARBA" id="ARBA00022448"/>
    </source>
</evidence>
<evidence type="ECO:0000256" key="7">
    <source>
        <dbReference type="SAM" id="Phobius"/>
    </source>
</evidence>
<evidence type="ECO:0000313" key="9">
    <source>
        <dbReference type="Proteomes" id="UP000539111"/>
    </source>
</evidence>
<dbReference type="AlphaFoldDB" id="A0A7Z0CZ98"/>
<evidence type="ECO:0000256" key="5">
    <source>
        <dbReference type="ARBA" id="ARBA00022989"/>
    </source>
</evidence>
<dbReference type="RefSeq" id="WP_179425159.1">
    <property type="nucleotide sequence ID" value="NZ_JACBZP010000001.1"/>
</dbReference>
<organism evidence="8 9">
    <name type="scientific">Spelaeicoccus albus</name>
    <dbReference type="NCBI Taxonomy" id="1280376"/>
    <lineage>
        <taxon>Bacteria</taxon>
        <taxon>Bacillati</taxon>
        <taxon>Actinomycetota</taxon>
        <taxon>Actinomycetes</taxon>
        <taxon>Micrococcales</taxon>
        <taxon>Brevibacteriaceae</taxon>
        <taxon>Spelaeicoccus</taxon>
    </lineage>
</organism>
<keyword evidence="2" id="KW-0813">Transport</keyword>
<evidence type="ECO:0008006" key="10">
    <source>
        <dbReference type="Google" id="ProtNLM"/>
    </source>
</evidence>
<feature type="transmembrane region" description="Helical" evidence="7">
    <location>
        <begin position="67"/>
        <end position="87"/>
    </location>
</feature>
<feature type="transmembrane region" description="Helical" evidence="7">
    <location>
        <begin position="192"/>
        <end position="212"/>
    </location>
</feature>
<dbReference type="Pfam" id="PF03547">
    <property type="entry name" value="Mem_trans"/>
    <property type="match status" value="2"/>
</dbReference>
<feature type="transmembrane region" description="Helical" evidence="7">
    <location>
        <begin position="99"/>
        <end position="117"/>
    </location>
</feature>
<name>A0A7Z0CZ98_9MICO</name>
<keyword evidence="9" id="KW-1185">Reference proteome</keyword>
<keyword evidence="6 7" id="KW-0472">Membrane</keyword>
<dbReference type="PANTHER" id="PTHR36838:SF3">
    <property type="entry name" value="TRANSPORTER AUXIN EFFLUX CARRIER EC FAMILY"/>
    <property type="match status" value="1"/>
</dbReference>
<feature type="transmembrane region" description="Helical" evidence="7">
    <location>
        <begin position="253"/>
        <end position="273"/>
    </location>
</feature>
<dbReference type="Proteomes" id="UP000539111">
    <property type="component" value="Unassembled WGS sequence"/>
</dbReference>
<evidence type="ECO:0000256" key="1">
    <source>
        <dbReference type="ARBA" id="ARBA00004141"/>
    </source>
</evidence>
<evidence type="ECO:0000313" key="8">
    <source>
        <dbReference type="EMBL" id="NYI66054.1"/>
    </source>
</evidence>
<feature type="transmembrane region" description="Helical" evidence="7">
    <location>
        <begin position="6"/>
        <end position="22"/>
    </location>
</feature>
<keyword evidence="4 7" id="KW-0812">Transmembrane</keyword>
<accession>A0A7Z0CZ98</accession>